<dbReference type="RefSeq" id="WP_169703559.1">
    <property type="nucleotide sequence ID" value="NZ_CP049055.1"/>
</dbReference>
<dbReference type="Proteomes" id="UP000221734">
    <property type="component" value="Chromosome Kuenenia_stuttgartiensis_MBR1"/>
</dbReference>
<dbReference type="PANTHER" id="PTHR43246">
    <property type="entry name" value="PEPTIDYL-PROLYL CIS-TRANS ISOMERASE CYP38, CHLOROPLASTIC"/>
    <property type="match status" value="1"/>
</dbReference>
<dbReference type="InterPro" id="IPR029000">
    <property type="entry name" value="Cyclophilin-like_dom_sf"/>
</dbReference>
<keyword evidence="4" id="KW-0732">Signal</keyword>
<comment type="catalytic activity">
    <reaction evidence="4">
        <text>[protein]-peptidylproline (omega=180) = [protein]-peptidylproline (omega=0)</text>
        <dbReference type="Rhea" id="RHEA:16237"/>
        <dbReference type="Rhea" id="RHEA-COMP:10747"/>
        <dbReference type="Rhea" id="RHEA-COMP:10748"/>
        <dbReference type="ChEBI" id="CHEBI:83833"/>
        <dbReference type="ChEBI" id="CHEBI:83834"/>
        <dbReference type="EC" id="5.2.1.8"/>
    </reaction>
</comment>
<dbReference type="KEGG" id="kst:KSMBR1_1211"/>
<keyword evidence="2 4" id="KW-0697">Rotamase</keyword>
<comment type="similarity">
    <text evidence="1 4">Belongs to the cyclophilin-type PPIase family.</text>
</comment>
<dbReference type="SUPFAM" id="SSF50891">
    <property type="entry name" value="Cyclophilin-like"/>
    <property type="match status" value="1"/>
</dbReference>
<dbReference type="InterPro" id="IPR002130">
    <property type="entry name" value="Cyclophilin-type_PPIase_dom"/>
</dbReference>
<dbReference type="AlphaFoldDB" id="Q1PYD2"/>
<dbReference type="GO" id="GO:0003755">
    <property type="term" value="F:peptidyl-prolyl cis-trans isomerase activity"/>
    <property type="evidence" value="ECO:0007669"/>
    <property type="project" value="UniProtKB-UniRule"/>
</dbReference>
<dbReference type="CDD" id="cd01920">
    <property type="entry name" value="cyclophilin_EcCYP_like"/>
    <property type="match status" value="1"/>
</dbReference>
<keyword evidence="9" id="KW-1185">Reference proteome</keyword>
<dbReference type="Gene3D" id="2.40.100.10">
    <property type="entry name" value="Cyclophilin-like"/>
    <property type="match status" value="1"/>
</dbReference>
<evidence type="ECO:0000313" key="8">
    <source>
        <dbReference type="EMBL" id="SOH03713.1"/>
    </source>
</evidence>
<keyword evidence="3 4" id="KW-0413">Isomerase</keyword>
<name>Q1PYD2_KUEST</name>
<reference evidence="9" key="4">
    <citation type="submission" date="2017-10" db="EMBL/GenBank/DDBJ databases">
        <authorList>
            <person name="Frank J."/>
        </authorList>
    </citation>
    <scope>NUCLEOTIDE SEQUENCE [LARGE SCALE GENOMIC DNA]</scope>
</reference>
<proteinExistence type="inferred from homology"/>
<evidence type="ECO:0000259" key="5">
    <source>
        <dbReference type="PROSITE" id="PS50072"/>
    </source>
</evidence>
<dbReference type="EMBL" id="CT573072">
    <property type="protein sequence ID" value="CAJ72098.1"/>
    <property type="molecule type" value="Genomic_DNA"/>
</dbReference>
<dbReference type="EMBL" id="LT934425">
    <property type="protein sequence ID" value="SOH03713.1"/>
    <property type="molecule type" value="Genomic_DNA"/>
</dbReference>
<evidence type="ECO:0000313" key="10">
    <source>
        <dbReference type="Proteomes" id="UP000501926"/>
    </source>
</evidence>
<gene>
    <name evidence="6" type="primary">ppiB</name>
    <name evidence="7" type="ORF">KsCSTR_11670</name>
    <name evidence="8" type="ORF">KSMBR1_1211</name>
    <name evidence="6" type="ORF">kustd1353</name>
</gene>
<dbReference type="EMBL" id="CP049055">
    <property type="protein sequence ID" value="QII10546.1"/>
    <property type="molecule type" value="Genomic_DNA"/>
</dbReference>
<feature type="domain" description="PPIase cyclophilin-type" evidence="5">
    <location>
        <begin position="24"/>
        <end position="188"/>
    </location>
</feature>
<dbReference type="PROSITE" id="PS00170">
    <property type="entry name" value="CSA_PPIASE_1"/>
    <property type="match status" value="1"/>
</dbReference>
<evidence type="ECO:0000313" key="9">
    <source>
        <dbReference type="Proteomes" id="UP000221734"/>
    </source>
</evidence>
<accession>Q1PYD2</accession>
<dbReference type="EC" id="5.2.1.8" evidence="4"/>
<evidence type="ECO:0000256" key="4">
    <source>
        <dbReference type="RuleBase" id="RU363019"/>
    </source>
</evidence>
<evidence type="ECO:0000313" key="6">
    <source>
        <dbReference type="EMBL" id="CAJ72098.1"/>
    </source>
</evidence>
<dbReference type="Pfam" id="PF00160">
    <property type="entry name" value="Pro_isomerase"/>
    <property type="match status" value="1"/>
</dbReference>
<feature type="chain" id="PRO_5015019996" description="Peptidyl-prolyl cis-trans isomerase" evidence="4">
    <location>
        <begin position="22"/>
        <end position="190"/>
    </location>
</feature>
<dbReference type="GO" id="GO:0006457">
    <property type="term" value="P:protein folding"/>
    <property type="evidence" value="ECO:0007669"/>
    <property type="project" value="InterPro"/>
</dbReference>
<reference evidence="6" key="1">
    <citation type="journal article" date="2006" name="Nature">
        <title>Deciphering the evolution and metabolism of an anammox bacterium from a community genome.</title>
        <authorList>
            <person name="Strous M."/>
            <person name="Pelletier E."/>
            <person name="Mangenot S."/>
            <person name="Rattei T."/>
            <person name="Lehner A."/>
            <person name="Taylor M.W."/>
            <person name="Horn M."/>
            <person name="Daims H."/>
            <person name="Bartol-Mavel D."/>
            <person name="Wincker P."/>
            <person name="Barbe V."/>
            <person name="Fonknechten N."/>
            <person name="Vallenet D."/>
            <person name="Segurens B."/>
            <person name="Schenowitz-Truong C."/>
            <person name="Medigue C."/>
            <person name="Collingro A."/>
            <person name="Snel B."/>
            <person name="Dutilh B.E."/>
            <person name="OpDenCamp H.J.M."/>
            <person name="vanDerDrift C."/>
            <person name="Cirpus I."/>
            <person name="vanDePas-Schoonen K.T."/>
            <person name="Harhangi H.R."/>
            <person name="vanNiftrik L."/>
            <person name="Schmid M."/>
            <person name="Keltjens J."/>
            <person name="vanDeVossenberg J."/>
            <person name="Kartal B."/>
            <person name="Meier H."/>
            <person name="Frishman D."/>
            <person name="Huynen M.A."/>
            <person name="Mewes H."/>
            <person name="Weissenbach J."/>
            <person name="Jetten M.S.M."/>
            <person name="Wagner M."/>
            <person name="LePaslier D."/>
        </authorList>
    </citation>
    <scope>NUCLEOTIDE SEQUENCE</scope>
</reference>
<evidence type="ECO:0000256" key="2">
    <source>
        <dbReference type="ARBA" id="ARBA00023110"/>
    </source>
</evidence>
<dbReference type="InterPro" id="IPR044665">
    <property type="entry name" value="E_coli_cyclophilin_A-like"/>
</dbReference>
<evidence type="ECO:0000313" key="7">
    <source>
        <dbReference type="EMBL" id="QII10546.1"/>
    </source>
</evidence>
<organism evidence="6">
    <name type="scientific">Kuenenia stuttgartiensis</name>
    <dbReference type="NCBI Taxonomy" id="174633"/>
    <lineage>
        <taxon>Bacteria</taxon>
        <taxon>Pseudomonadati</taxon>
        <taxon>Planctomycetota</taxon>
        <taxon>Candidatus Brocadiia</taxon>
        <taxon>Candidatus Brocadiales</taxon>
        <taxon>Candidatus Brocadiaceae</taxon>
        <taxon>Candidatus Kuenenia</taxon>
    </lineage>
</organism>
<sequence length="190" mass="21034">MKTILICAAIAITCFIQNARANTVYPKVLLETNQGEIVLELYPEKAPETVENFLKYVRDGFYNGTIFHRVIKGFMIQGGGMTEGMSKKTTLDPVKNEAYNGLKNLRGTVAMARTMDPHSATAQFFINTVDNGFLDFKGQTATGWGYCVFGKVIKGMEVVDAIEQMPTTKKEGHSDVPRSTVVLKKAIEIK</sequence>
<comment type="function">
    <text evidence="4">PPIases accelerate the folding of proteins. It catalyzes the cis-trans isomerization of proline imidic peptide bonds in oligopeptides.</text>
</comment>
<dbReference type="PROSITE" id="PS50072">
    <property type="entry name" value="CSA_PPIASE_2"/>
    <property type="match status" value="1"/>
</dbReference>
<reference evidence="6" key="2">
    <citation type="submission" date="2006-01" db="EMBL/GenBank/DDBJ databases">
        <authorList>
            <person name="Genoscope"/>
        </authorList>
    </citation>
    <scope>NUCLEOTIDE SEQUENCE</scope>
</reference>
<protein>
    <recommendedName>
        <fullName evidence="4">Peptidyl-prolyl cis-trans isomerase</fullName>
        <shortName evidence="4">PPIase</shortName>
        <ecNumber evidence="4">5.2.1.8</ecNumber>
    </recommendedName>
</protein>
<feature type="signal peptide" evidence="4">
    <location>
        <begin position="1"/>
        <end position="21"/>
    </location>
</feature>
<dbReference type="InterPro" id="IPR020892">
    <property type="entry name" value="Cyclophilin-type_PPIase_CS"/>
</dbReference>
<evidence type="ECO:0000256" key="1">
    <source>
        <dbReference type="ARBA" id="ARBA00007365"/>
    </source>
</evidence>
<dbReference type="Proteomes" id="UP000501926">
    <property type="component" value="Chromosome"/>
</dbReference>
<reference evidence="8" key="3">
    <citation type="submission" date="2017-10" db="EMBL/GenBank/DDBJ databases">
        <authorList>
            <person name="Banno H."/>
            <person name="Chua N.-H."/>
        </authorList>
    </citation>
    <scope>NUCLEOTIDE SEQUENCE [LARGE SCALE GENOMIC DNA]</scope>
    <source>
        <strain evidence="8">Kuenenia_mbr1_ru-nijmegen</strain>
    </source>
</reference>
<reference evidence="7 10" key="5">
    <citation type="submission" date="2020-02" db="EMBL/GenBank/DDBJ databases">
        <title>Newly sequenced genome of strain CSTR1 showed variability in Candidatus Kuenenia stuttgartiensis genomes.</title>
        <authorList>
            <person name="Ding C."/>
            <person name="Adrian L."/>
        </authorList>
    </citation>
    <scope>NUCLEOTIDE SEQUENCE [LARGE SCALE GENOMIC DNA]</scope>
    <source>
        <strain evidence="7 10">CSTR1</strain>
    </source>
</reference>
<evidence type="ECO:0000256" key="3">
    <source>
        <dbReference type="ARBA" id="ARBA00023235"/>
    </source>
</evidence>
<dbReference type="PRINTS" id="PR00153">
    <property type="entry name" value="CSAPPISMRASE"/>
</dbReference>